<dbReference type="EMBL" id="BMMF01000004">
    <property type="protein sequence ID" value="GGK30400.1"/>
    <property type="molecule type" value="Genomic_DNA"/>
</dbReference>
<dbReference type="Proteomes" id="UP000600449">
    <property type="component" value="Unassembled WGS sequence"/>
</dbReference>
<sequence length="69" mass="6950">MSDPADPNAVIDALAPLLGLEIADEDRAGVATHLATAARLYALVEAVAIPDAEEPAAIFTPAPIGEGVT</sequence>
<gene>
    <name evidence="1" type="ORF">GCM10011322_16200</name>
</gene>
<name>A0A917V3E9_9HYPH</name>
<evidence type="ECO:0008006" key="3">
    <source>
        <dbReference type="Google" id="ProtNLM"/>
    </source>
</evidence>
<keyword evidence="2" id="KW-1185">Reference proteome</keyword>
<evidence type="ECO:0000313" key="1">
    <source>
        <dbReference type="EMBL" id="GGK30400.1"/>
    </source>
</evidence>
<dbReference type="InterPro" id="IPR025148">
    <property type="entry name" value="AtzG-like"/>
</dbReference>
<proteinExistence type="predicted"/>
<comment type="caution">
    <text evidence="1">The sequence shown here is derived from an EMBL/GenBank/DDBJ whole genome shotgun (WGS) entry which is preliminary data.</text>
</comment>
<organism evidence="1 2">
    <name type="scientific">Salinarimonas ramus</name>
    <dbReference type="NCBI Taxonomy" id="690164"/>
    <lineage>
        <taxon>Bacteria</taxon>
        <taxon>Pseudomonadati</taxon>
        <taxon>Pseudomonadota</taxon>
        <taxon>Alphaproteobacteria</taxon>
        <taxon>Hyphomicrobiales</taxon>
        <taxon>Salinarimonadaceae</taxon>
        <taxon>Salinarimonas</taxon>
    </lineage>
</organism>
<evidence type="ECO:0000313" key="2">
    <source>
        <dbReference type="Proteomes" id="UP000600449"/>
    </source>
</evidence>
<dbReference type="Pfam" id="PF13318">
    <property type="entry name" value="AtzG-like"/>
    <property type="match status" value="1"/>
</dbReference>
<protein>
    <recommendedName>
        <fullName evidence="3">DUF4089 domain-containing protein</fullName>
    </recommendedName>
</protein>
<reference evidence="1 2" key="1">
    <citation type="journal article" date="2014" name="Int. J. Syst. Evol. Microbiol.">
        <title>Complete genome sequence of Corynebacterium casei LMG S-19264T (=DSM 44701T), isolated from a smear-ripened cheese.</title>
        <authorList>
            <consortium name="US DOE Joint Genome Institute (JGI-PGF)"/>
            <person name="Walter F."/>
            <person name="Albersmeier A."/>
            <person name="Kalinowski J."/>
            <person name="Ruckert C."/>
        </authorList>
    </citation>
    <scope>NUCLEOTIDE SEQUENCE [LARGE SCALE GENOMIC DNA]</scope>
    <source>
        <strain evidence="1 2">CGMCC 1.9161</strain>
    </source>
</reference>
<dbReference type="RefSeq" id="WP_188911495.1">
    <property type="nucleotide sequence ID" value="NZ_BMMF01000004.1"/>
</dbReference>
<dbReference type="AlphaFoldDB" id="A0A917V3E9"/>
<accession>A0A917V3E9</accession>